<comment type="caution">
    <text evidence="2">The sequence shown here is derived from an EMBL/GenBank/DDBJ whole genome shotgun (WGS) entry which is preliminary data.</text>
</comment>
<protein>
    <recommendedName>
        <fullName evidence="4">CAP domain-containing protein</fullName>
    </recommendedName>
</protein>
<proteinExistence type="predicted"/>
<evidence type="ECO:0000256" key="1">
    <source>
        <dbReference type="SAM" id="SignalP"/>
    </source>
</evidence>
<evidence type="ECO:0008006" key="4">
    <source>
        <dbReference type="Google" id="ProtNLM"/>
    </source>
</evidence>
<sequence length="144" mass="14686">MAIVTVVPACIVLAPAAVADQVAATFRDAVASLRSGTSCGPLQDNSAAEQAADIINRSTDAYLNHTATHVPISDPLPGLKDLGYPGNKAVLLQGAHKNPADAIKGALLEGHAAIPDCSYTDFGVSMFQNETSGYNLTAAVLAGP</sequence>
<dbReference type="RefSeq" id="WP_083066202.1">
    <property type="nucleotide sequence ID" value="NZ_MVHG01000065.1"/>
</dbReference>
<name>A0A1W9ZB43_MYCAI</name>
<gene>
    <name evidence="2" type="ORF">BST14_20520</name>
</gene>
<dbReference type="AlphaFoldDB" id="A0A1W9ZB43"/>
<organism evidence="2 3">
    <name type="scientific">Mycobacterium arosiense ATCC BAA-1401 = DSM 45069</name>
    <dbReference type="NCBI Taxonomy" id="1265311"/>
    <lineage>
        <taxon>Bacteria</taxon>
        <taxon>Bacillati</taxon>
        <taxon>Actinomycetota</taxon>
        <taxon>Actinomycetes</taxon>
        <taxon>Mycobacteriales</taxon>
        <taxon>Mycobacteriaceae</taxon>
        <taxon>Mycobacterium</taxon>
        <taxon>Mycobacterium avium complex (MAC)</taxon>
    </lineage>
</organism>
<feature type="chain" id="PRO_5010859482" description="CAP domain-containing protein" evidence="1">
    <location>
        <begin position="20"/>
        <end position="144"/>
    </location>
</feature>
<dbReference type="OrthoDB" id="4632260at2"/>
<feature type="signal peptide" evidence="1">
    <location>
        <begin position="1"/>
        <end position="19"/>
    </location>
</feature>
<dbReference type="EMBL" id="MVHG01000065">
    <property type="protein sequence ID" value="ORA10372.1"/>
    <property type="molecule type" value="Genomic_DNA"/>
</dbReference>
<accession>A0A1W9ZB43</accession>
<evidence type="ECO:0000313" key="3">
    <source>
        <dbReference type="Proteomes" id="UP000192707"/>
    </source>
</evidence>
<dbReference type="Proteomes" id="UP000192707">
    <property type="component" value="Unassembled WGS sequence"/>
</dbReference>
<keyword evidence="3" id="KW-1185">Reference proteome</keyword>
<reference evidence="2 3" key="1">
    <citation type="submission" date="2016-12" db="EMBL/GenBank/DDBJ databases">
        <title>The new phylogeny of genus Mycobacterium.</title>
        <authorList>
            <person name="Tortoli E."/>
            <person name="Trovato A."/>
            <person name="Cirillo D.M."/>
        </authorList>
    </citation>
    <scope>NUCLEOTIDE SEQUENCE [LARGE SCALE GENOMIC DNA]</scope>
    <source>
        <strain evidence="2 3">DSM 45069</strain>
    </source>
</reference>
<evidence type="ECO:0000313" key="2">
    <source>
        <dbReference type="EMBL" id="ORA10372.1"/>
    </source>
</evidence>
<keyword evidence="1" id="KW-0732">Signal</keyword>